<evidence type="ECO:0000313" key="12">
    <source>
        <dbReference type="EMBL" id="KAK5617331.1"/>
    </source>
</evidence>
<dbReference type="AlphaFoldDB" id="A0AAV9S7M7"/>
<evidence type="ECO:0000256" key="2">
    <source>
        <dbReference type="ARBA" id="ARBA00007104"/>
    </source>
</evidence>
<evidence type="ECO:0000256" key="7">
    <source>
        <dbReference type="ARBA" id="ARBA00023136"/>
    </source>
</evidence>
<feature type="transmembrane region" description="Helical" evidence="9">
    <location>
        <begin position="209"/>
        <end position="228"/>
    </location>
</feature>
<keyword evidence="7 9" id="KW-0472">Membrane</keyword>
<dbReference type="PROSITE" id="PS50866">
    <property type="entry name" value="GOLD"/>
    <property type="match status" value="1"/>
</dbReference>
<gene>
    <name evidence="12" type="ORF">CRENBAI_007591</name>
</gene>
<feature type="domain" description="GOLD" evidence="11">
    <location>
        <begin position="53"/>
        <end position="138"/>
    </location>
</feature>
<organism evidence="12 13">
    <name type="scientific">Crenichthys baileyi</name>
    <name type="common">White River springfish</name>
    <dbReference type="NCBI Taxonomy" id="28760"/>
    <lineage>
        <taxon>Eukaryota</taxon>
        <taxon>Metazoa</taxon>
        <taxon>Chordata</taxon>
        <taxon>Craniata</taxon>
        <taxon>Vertebrata</taxon>
        <taxon>Euteleostomi</taxon>
        <taxon>Actinopterygii</taxon>
        <taxon>Neopterygii</taxon>
        <taxon>Teleostei</taxon>
        <taxon>Neoteleostei</taxon>
        <taxon>Acanthomorphata</taxon>
        <taxon>Ovalentaria</taxon>
        <taxon>Atherinomorphae</taxon>
        <taxon>Cyprinodontiformes</taxon>
        <taxon>Goodeidae</taxon>
        <taxon>Crenichthys</taxon>
    </lineage>
</organism>
<keyword evidence="4 10" id="KW-0732">Signal</keyword>
<dbReference type="EMBL" id="JAHHUM010000739">
    <property type="protein sequence ID" value="KAK5617331.1"/>
    <property type="molecule type" value="Genomic_DNA"/>
</dbReference>
<accession>A0AAV9S7M7</accession>
<protein>
    <recommendedName>
        <fullName evidence="11">GOLD domain-containing protein</fullName>
    </recommendedName>
</protein>
<evidence type="ECO:0000256" key="6">
    <source>
        <dbReference type="ARBA" id="ARBA00022989"/>
    </source>
</evidence>
<evidence type="ECO:0000256" key="3">
    <source>
        <dbReference type="ARBA" id="ARBA00022692"/>
    </source>
</evidence>
<comment type="subcellular location">
    <subcellularLocation>
        <location evidence="1">Endoplasmic reticulum membrane</location>
        <topology evidence="1">Single-pass type I membrane protein</topology>
    </subcellularLocation>
    <subcellularLocation>
        <location evidence="8">Membrane</location>
        <topology evidence="8">Single-pass type I membrane protein</topology>
    </subcellularLocation>
</comment>
<evidence type="ECO:0000256" key="8">
    <source>
        <dbReference type="RuleBase" id="RU003827"/>
    </source>
</evidence>
<evidence type="ECO:0000256" key="10">
    <source>
        <dbReference type="SAM" id="SignalP"/>
    </source>
</evidence>
<evidence type="ECO:0000256" key="5">
    <source>
        <dbReference type="ARBA" id="ARBA00022824"/>
    </source>
</evidence>
<evidence type="ECO:0000256" key="9">
    <source>
        <dbReference type="SAM" id="Phobius"/>
    </source>
</evidence>
<comment type="caution">
    <text evidence="12">The sequence shown here is derived from an EMBL/GenBank/DDBJ whole genome shotgun (WGS) entry which is preliminary data.</text>
</comment>
<feature type="signal peptide" evidence="10">
    <location>
        <begin position="1"/>
        <end position="20"/>
    </location>
</feature>
<evidence type="ECO:0000256" key="4">
    <source>
        <dbReference type="ARBA" id="ARBA00022729"/>
    </source>
</evidence>
<name>A0AAV9S7M7_9TELE</name>
<evidence type="ECO:0000256" key="1">
    <source>
        <dbReference type="ARBA" id="ARBA00004115"/>
    </source>
</evidence>
<dbReference type="SMART" id="SM01190">
    <property type="entry name" value="EMP24_GP25L"/>
    <property type="match status" value="1"/>
</dbReference>
<feature type="chain" id="PRO_5043911656" description="GOLD domain-containing protein" evidence="10">
    <location>
        <begin position="21"/>
        <end position="243"/>
    </location>
</feature>
<dbReference type="Pfam" id="PF01105">
    <property type="entry name" value="EMP24_GP25L"/>
    <property type="match status" value="1"/>
</dbReference>
<proteinExistence type="inferred from homology"/>
<keyword evidence="3 8" id="KW-0812">Transmembrane</keyword>
<dbReference type="PANTHER" id="PTHR22811">
    <property type="entry name" value="TRANSMEMBRANE EMP24 DOMAIN-CONTAINING PROTEIN"/>
    <property type="match status" value="1"/>
</dbReference>
<dbReference type="GO" id="GO:0005789">
    <property type="term" value="C:endoplasmic reticulum membrane"/>
    <property type="evidence" value="ECO:0007669"/>
    <property type="project" value="UniProtKB-SubCell"/>
</dbReference>
<dbReference type="Proteomes" id="UP001311232">
    <property type="component" value="Unassembled WGS sequence"/>
</dbReference>
<comment type="similarity">
    <text evidence="2 8">Belongs to the EMP24/GP25L family.</text>
</comment>
<keyword evidence="13" id="KW-1185">Reference proteome</keyword>
<evidence type="ECO:0000313" key="13">
    <source>
        <dbReference type="Proteomes" id="UP001311232"/>
    </source>
</evidence>
<keyword evidence="5" id="KW-0256">Endoplasmic reticulum</keyword>
<dbReference type="InterPro" id="IPR009038">
    <property type="entry name" value="GOLD_dom"/>
</dbReference>
<evidence type="ECO:0000259" key="11">
    <source>
        <dbReference type="PROSITE" id="PS50866"/>
    </source>
</evidence>
<sequence>MWFRTSFFFLAFWFWGLTRCGIQTRRDANITDQELFWGADQYDFSVVLPAAATECFWHFAHHGERFYLSFMVQWVTGVGLDRHLSVTVNAPSSLLISTVDDAKGQINFEVKETGFYQMCLSNFHNRFSTMQVFLSFGVYYDKNHNPSKGKGEDTKEEEKLNNTLSIIESAANKVQRHVFHMFRYYSFGRMRKSADYFLLQSNSQYITSWSMALSLLIVTSGYLQLLFLKSLIVNKAENEKPRC</sequence>
<reference evidence="12 13" key="1">
    <citation type="submission" date="2021-06" db="EMBL/GenBank/DDBJ databases">
        <authorList>
            <person name="Palmer J.M."/>
        </authorList>
    </citation>
    <scope>NUCLEOTIDE SEQUENCE [LARGE SCALE GENOMIC DNA]</scope>
    <source>
        <strain evidence="12 13">MEX-2019</strain>
        <tissue evidence="12">Muscle</tissue>
    </source>
</reference>
<keyword evidence="6 9" id="KW-1133">Transmembrane helix</keyword>
<dbReference type="InterPro" id="IPR015720">
    <property type="entry name" value="Emp24-like"/>
</dbReference>